<keyword evidence="4 8" id="KW-1003">Cell membrane</keyword>
<evidence type="ECO:0000256" key="1">
    <source>
        <dbReference type="ARBA" id="ARBA00004651"/>
    </source>
</evidence>
<name>A0ABD3TMD9_9LAMI</name>
<feature type="transmembrane region" description="Helical" evidence="8">
    <location>
        <begin position="164"/>
        <end position="185"/>
    </location>
</feature>
<evidence type="ECO:0000256" key="8">
    <source>
        <dbReference type="RuleBase" id="RU361233"/>
    </source>
</evidence>
<keyword evidence="6 8" id="KW-1133">Transmembrane helix</keyword>
<evidence type="ECO:0000313" key="10">
    <source>
        <dbReference type="EMBL" id="KAL3837776.1"/>
    </source>
</evidence>
<evidence type="ECO:0000256" key="6">
    <source>
        <dbReference type="ARBA" id="ARBA00022989"/>
    </source>
</evidence>
<keyword evidence="5 8" id="KW-0812">Transmembrane</keyword>
<feature type="domain" description="Casparian strip membrane protein" evidence="9">
    <location>
        <begin position="40"/>
        <end position="151"/>
    </location>
</feature>
<evidence type="ECO:0000313" key="11">
    <source>
        <dbReference type="Proteomes" id="UP001634393"/>
    </source>
</evidence>
<keyword evidence="7 8" id="KW-0472">Membrane</keyword>
<dbReference type="GO" id="GO:0005886">
    <property type="term" value="C:plasma membrane"/>
    <property type="evidence" value="ECO:0007669"/>
    <property type="project" value="UniProtKB-SubCell"/>
</dbReference>
<evidence type="ECO:0000256" key="3">
    <source>
        <dbReference type="ARBA" id="ARBA00011489"/>
    </source>
</evidence>
<evidence type="ECO:0000256" key="7">
    <source>
        <dbReference type="ARBA" id="ARBA00023136"/>
    </source>
</evidence>
<evidence type="ECO:0000256" key="2">
    <source>
        <dbReference type="ARBA" id="ARBA00007651"/>
    </source>
</evidence>
<feature type="transmembrane region" description="Helical" evidence="8">
    <location>
        <begin position="36"/>
        <end position="61"/>
    </location>
</feature>
<comment type="subcellular location">
    <subcellularLocation>
        <location evidence="1 8">Cell membrane</location>
        <topology evidence="1 8">Multi-pass membrane protein</topology>
    </subcellularLocation>
</comment>
<proteinExistence type="inferred from homology"/>
<keyword evidence="11" id="KW-1185">Reference proteome</keyword>
<dbReference type="Proteomes" id="UP001634393">
    <property type="component" value="Unassembled WGS sequence"/>
</dbReference>
<dbReference type="PANTHER" id="PTHR33573">
    <property type="entry name" value="CASP-LIKE PROTEIN 4A4"/>
    <property type="match status" value="1"/>
</dbReference>
<dbReference type="Pfam" id="PF04535">
    <property type="entry name" value="CASP_dom"/>
    <property type="match status" value="1"/>
</dbReference>
<comment type="similarity">
    <text evidence="2 8">Belongs to the Casparian strip membrane proteins (CASP) family.</text>
</comment>
<evidence type="ECO:0000259" key="9">
    <source>
        <dbReference type="Pfam" id="PF04535"/>
    </source>
</evidence>
<reference evidence="10 11" key="1">
    <citation type="submission" date="2024-12" db="EMBL/GenBank/DDBJ databases">
        <title>The unique morphological basis and parallel evolutionary history of personate flowers in Penstemon.</title>
        <authorList>
            <person name="Depatie T.H."/>
            <person name="Wessinger C.A."/>
        </authorList>
    </citation>
    <scope>NUCLEOTIDE SEQUENCE [LARGE SCALE GENOMIC DNA]</scope>
    <source>
        <strain evidence="10">WTNN_2</strain>
        <tissue evidence="10">Leaf</tissue>
    </source>
</reference>
<comment type="caution">
    <text evidence="10">The sequence shown here is derived from an EMBL/GenBank/DDBJ whole genome shotgun (WGS) entry which is preliminary data.</text>
</comment>
<feature type="transmembrane region" description="Helical" evidence="8">
    <location>
        <begin position="125"/>
        <end position="144"/>
    </location>
</feature>
<dbReference type="EMBL" id="JBJXBP010000003">
    <property type="protein sequence ID" value="KAL3837776.1"/>
    <property type="molecule type" value="Genomic_DNA"/>
</dbReference>
<comment type="subunit">
    <text evidence="3 8">Homodimer and heterodimers.</text>
</comment>
<dbReference type="InterPro" id="IPR006702">
    <property type="entry name" value="CASP_dom"/>
</dbReference>
<organism evidence="10 11">
    <name type="scientific">Penstemon smallii</name>
    <dbReference type="NCBI Taxonomy" id="265156"/>
    <lineage>
        <taxon>Eukaryota</taxon>
        <taxon>Viridiplantae</taxon>
        <taxon>Streptophyta</taxon>
        <taxon>Embryophyta</taxon>
        <taxon>Tracheophyta</taxon>
        <taxon>Spermatophyta</taxon>
        <taxon>Magnoliopsida</taxon>
        <taxon>eudicotyledons</taxon>
        <taxon>Gunneridae</taxon>
        <taxon>Pentapetalae</taxon>
        <taxon>asterids</taxon>
        <taxon>lamiids</taxon>
        <taxon>Lamiales</taxon>
        <taxon>Plantaginaceae</taxon>
        <taxon>Cheloneae</taxon>
        <taxon>Penstemon</taxon>
    </lineage>
</organism>
<accession>A0ABD3TMD9</accession>
<evidence type="ECO:0000256" key="5">
    <source>
        <dbReference type="ARBA" id="ARBA00022692"/>
    </source>
</evidence>
<protein>
    <recommendedName>
        <fullName evidence="8">CASP-like protein</fullName>
    </recommendedName>
</protein>
<dbReference type="AlphaFoldDB" id="A0ABD3TMD9"/>
<gene>
    <name evidence="10" type="ORF">ACJIZ3_022367</name>
</gene>
<dbReference type="PANTHER" id="PTHR33573:SF40">
    <property type="entry name" value="CASP-LIKE PROTEIN 4D2"/>
    <property type="match status" value="1"/>
</dbReference>
<sequence length="188" mass="20978">MNRYFHYTVNVYIQKLSTIYFVAFCRRNMAPPPSTIVSPVVTLLLRGLTFICLLISIVVLATNTTTSDEVTDFTDFYAYRYMMASGVIGIVHTVLQIAFTIYYLSSGNRFGGDGWTSANFYGDMVITYLLATGAAACFGLTISLTRNDSEAKDFLISANFAARLLFDGFIFNAISSVYSFVHCLLQRD</sequence>
<feature type="transmembrane region" description="Helical" evidence="8">
    <location>
        <begin position="81"/>
        <end position="104"/>
    </location>
</feature>
<evidence type="ECO:0000256" key="4">
    <source>
        <dbReference type="ARBA" id="ARBA00022475"/>
    </source>
</evidence>